<feature type="compositionally biased region" description="Basic and acidic residues" evidence="1">
    <location>
        <begin position="330"/>
        <end position="343"/>
    </location>
</feature>
<dbReference type="GO" id="GO:0060271">
    <property type="term" value="P:cilium assembly"/>
    <property type="evidence" value="ECO:0007669"/>
    <property type="project" value="TreeGrafter"/>
</dbReference>
<dbReference type="GO" id="GO:0034451">
    <property type="term" value="C:centriolar satellite"/>
    <property type="evidence" value="ECO:0007669"/>
    <property type="project" value="TreeGrafter"/>
</dbReference>
<feature type="compositionally biased region" description="Basic and acidic residues" evidence="1">
    <location>
        <begin position="684"/>
        <end position="731"/>
    </location>
</feature>
<dbReference type="SMART" id="SM00239">
    <property type="entry name" value="C2"/>
    <property type="match status" value="2"/>
</dbReference>
<dbReference type="PROSITE" id="PS50004">
    <property type="entry name" value="C2"/>
    <property type="match status" value="1"/>
</dbReference>
<feature type="region of interest" description="Disordered" evidence="1">
    <location>
        <begin position="1828"/>
        <end position="1855"/>
    </location>
</feature>
<evidence type="ECO:0000259" key="2">
    <source>
        <dbReference type="PROSITE" id="PS50004"/>
    </source>
</evidence>
<comment type="caution">
    <text evidence="3">The sequence shown here is derived from an EMBL/GenBank/DDBJ whole genome shotgun (WGS) entry which is preliminary data.</text>
</comment>
<dbReference type="InterPro" id="IPR000008">
    <property type="entry name" value="C2_dom"/>
</dbReference>
<name>A0AAD1Y1J5_EUPCR</name>
<evidence type="ECO:0000256" key="1">
    <source>
        <dbReference type="SAM" id="MobiDB-lite"/>
    </source>
</evidence>
<feature type="compositionally biased region" description="Basic and acidic residues" evidence="1">
    <location>
        <begin position="7"/>
        <end position="19"/>
    </location>
</feature>
<dbReference type="Gene3D" id="2.60.40.150">
    <property type="entry name" value="C2 domain"/>
    <property type="match status" value="1"/>
</dbReference>
<feature type="region of interest" description="Disordered" evidence="1">
    <location>
        <begin position="684"/>
        <end position="821"/>
    </location>
</feature>
<sequence>MSTFDSIKMRGERLKKMMDDTLQPDKAWESIHPHHSPPKKYPNPNFLTNPDVNDSRNFTENGGNHLEGDSDDFYEYLTDEDEEGKEERKDGKQHAIDEAYLARLRELEKKKKLDEIRDKINNDADHNFTKYQINKTRTIDPFEKSEEPLVLQLYLRIYGGYFMNPRDITLLQDTEQRLSQMNVFRNSFVQYKDFPKGRLQRTTTELQSNNPIYNHKAYFPVLVRPDIIEKLAKFNFLFEVRDQVTTDDTPIIGFTKLSLSSFFKSLVSEDNGYLNTSHFDEAANQYPMVGFDDRADIMDFNGKCVGWLQITMALGSPEQINFFDRIQQERDKAREEEEEERRRMDRRKKKKDLDEDSDSVRDKQMEDLLRELIDTIKDKSTSSSSKRERGKWEDNHLDSLHKLFEECRLEGTKDIKMKVFADSKDKNSFENDLLDNTTLNRKSVNNILQIWNYGNGYDIKQLQESYNAYCRYCTHAEGRVKSIFEKLQVFFDIHDDQNKRKPRRQEDEEIEKKNLAAKWCKDKEMREGFNLIIDLFQGHGDPDQSINMEEFLKFLKTPPFVGKEHICLSAMKQEILTEKVVLDHKKDFNHGIADSVLEAGQRDDYLYDPIRALDYQNSCAENDIPITIWEIFCFFHYINKEPSKEPQRYHFCDVPKILHEVGYPEIWEKYESATLEKRKIIEARRKKAEDANPRKSLENFDDTINPKEESKIDPIKPHYDESGIFDRKEDTYDYEDPDEDDDDQDVFDILNESPAKKKHTKPDGSKPPKTKDDKRDKTKKNKDIDPRRSLENPKEEHKDTADFMVGRKDYTEESDDRLPDSGEETVKVKHIFEIKIKEISNIPILKKIIKDLSRGSKESEEPEESKYIQDVFIKYIFPLDDEQIVSDYIEFSPRKEDSYDYAVSMHSYHTYLLETTKSVNDSLKKCGESFTINLSCLKDNQDVNIGTLQLPIEDLMDLVEDYEKQPDTENKSVKVPRILFLRGTRFSQRDEGIIGKLYIDFIYKREIVKVSSNRGPGVSISNDLYLQKEVYINRKIPLKGYLSVNIGSLSDLKDSLENIEYLISLYNHPDSRESMCDRTLLSAQHVDTNKRVENIDRKRALLRMYKEGLNIGIVESIFEETPELRDRFGTKESRVIFQTLHPNFEYQNEHRIWMNTAIFEHLKYRFAVFEVRHYFVNEDSDLLDLGRRKNQSNDPNSEFRTDERDYITLGWAKVPLANLITKSNGIDQDVAVLDQFNQKLGYLKIKMSLNYQSRKHMQLMKEPSEALYRGKYFLGFSFVELISQHNRYLRPEYMSKDVKNLIFKFKWKGDHHQVRYVPDEKIEELPLDITVYFINKLYLLEIDINEETFEESATPIEIQIWTKVENKTQCYKDKEDLVGSIFVDVQTLIKGIHNFRLRNESKQIVNTHDGYYTVLNTQSNTIMMDRVGLSTMLIKKEDEGQKERIEKMFYILHNHARKSILDHYDLNLKGIIEISDMKKIVNTFFEDPKDIDLVYKYLECCELEVNPTTLQSPDCIYYSPYLNVLPPFFKYARRIDKEQIIEFIYKRLSSVDNYENGFVDNNMFKSILECEVNLKEKIVDDFIENLKPSQLDYNLSSHTMKLQTDYLLLVRKLYGYLIHWDLLKLGEEDKKIDQPPAQEELPELPEERKCSLKISISNGNNIKNPSNENSPPNTYVLFKNPFGGNEVELRTPVIYRTTFPQWDYTHEIQGISINEICDYLLNNCLEFEIYHKKLPNETLSNHQESIQIGKTYVDASHLVKSSEISLTGYYHVFKTEEDKQLDDFEETKRVAQGQLKLNIRVDKPLLCEFDIQDTELKEQQIMAMHRAKESTKGRHTDVSPIEETKVPDDDEEDEAPLQRAIRMARELREKNKNNTRKQTAARLTKVSRPSELMVNDEENEDQNIPFDINELRVKKNQNLLDLQNLTNMLKSRQENYRDDIDEQDDDLERATVQEFAE</sequence>
<gene>
    <name evidence="3" type="ORF">ECRASSUSDP1_LOCUS24459</name>
</gene>
<feature type="compositionally biased region" description="Acidic residues" evidence="1">
    <location>
        <begin position="732"/>
        <end position="746"/>
    </location>
</feature>
<dbReference type="SUPFAM" id="SSF49562">
    <property type="entry name" value="C2 domain (Calcium/lipid-binding domain, CaLB)"/>
    <property type="match status" value="2"/>
</dbReference>
<dbReference type="PANTHER" id="PTHR21254:SF1">
    <property type="entry name" value="C2 DOMAIN-CONTAINING PROTEIN 3"/>
    <property type="match status" value="1"/>
</dbReference>
<keyword evidence="4" id="KW-1185">Reference proteome</keyword>
<dbReference type="InterPro" id="IPR035892">
    <property type="entry name" value="C2_domain_sf"/>
</dbReference>
<dbReference type="GO" id="GO:0071539">
    <property type="term" value="P:protein localization to centrosome"/>
    <property type="evidence" value="ECO:0007669"/>
    <property type="project" value="TreeGrafter"/>
</dbReference>
<feature type="region of interest" description="Disordered" evidence="1">
    <location>
        <begin position="330"/>
        <end position="360"/>
    </location>
</feature>
<protein>
    <recommendedName>
        <fullName evidence="2">C2 domain-containing protein</fullName>
    </recommendedName>
</protein>
<dbReference type="GO" id="GO:0005814">
    <property type="term" value="C:centriole"/>
    <property type="evidence" value="ECO:0007669"/>
    <property type="project" value="TreeGrafter"/>
</dbReference>
<accession>A0AAD1Y1J5</accession>
<feature type="region of interest" description="Disordered" evidence="1">
    <location>
        <begin position="1"/>
        <end position="71"/>
    </location>
</feature>
<dbReference type="GO" id="GO:0061511">
    <property type="term" value="P:centriole elongation"/>
    <property type="evidence" value="ECO:0007669"/>
    <property type="project" value="TreeGrafter"/>
</dbReference>
<feature type="domain" description="C2" evidence="2">
    <location>
        <begin position="1633"/>
        <end position="1768"/>
    </location>
</feature>
<feature type="compositionally biased region" description="Basic and acidic residues" evidence="1">
    <location>
        <begin position="1828"/>
        <end position="1847"/>
    </location>
</feature>
<proteinExistence type="predicted"/>
<dbReference type="Proteomes" id="UP001295684">
    <property type="component" value="Unassembled WGS sequence"/>
</dbReference>
<organism evidence="3 4">
    <name type="scientific">Euplotes crassus</name>
    <dbReference type="NCBI Taxonomy" id="5936"/>
    <lineage>
        <taxon>Eukaryota</taxon>
        <taxon>Sar</taxon>
        <taxon>Alveolata</taxon>
        <taxon>Ciliophora</taxon>
        <taxon>Intramacronucleata</taxon>
        <taxon>Spirotrichea</taxon>
        <taxon>Hypotrichia</taxon>
        <taxon>Euplotida</taxon>
        <taxon>Euplotidae</taxon>
        <taxon>Moneuplotes</taxon>
    </lineage>
</organism>
<feature type="compositionally biased region" description="Basic and acidic residues" evidence="1">
    <location>
        <begin position="761"/>
        <end position="821"/>
    </location>
</feature>
<dbReference type="Pfam" id="PF00168">
    <property type="entry name" value="C2"/>
    <property type="match status" value="2"/>
</dbReference>
<evidence type="ECO:0000313" key="4">
    <source>
        <dbReference type="Proteomes" id="UP001295684"/>
    </source>
</evidence>
<dbReference type="EMBL" id="CAMPGE010025187">
    <property type="protein sequence ID" value="CAI2382968.1"/>
    <property type="molecule type" value="Genomic_DNA"/>
</dbReference>
<evidence type="ECO:0000313" key="3">
    <source>
        <dbReference type="EMBL" id="CAI2382968.1"/>
    </source>
</evidence>
<reference evidence="3" key="1">
    <citation type="submission" date="2023-07" db="EMBL/GenBank/DDBJ databases">
        <authorList>
            <consortium name="AG Swart"/>
            <person name="Singh M."/>
            <person name="Singh A."/>
            <person name="Seah K."/>
            <person name="Emmerich C."/>
        </authorList>
    </citation>
    <scope>NUCLEOTIDE SEQUENCE</scope>
    <source>
        <strain evidence="3">DP1</strain>
    </source>
</reference>
<dbReference type="PANTHER" id="PTHR21254">
    <property type="entry name" value="C2 DOMAIN-CONTAINING PROTEIN 3"/>
    <property type="match status" value="1"/>
</dbReference>
<feature type="compositionally biased region" description="Polar residues" evidence="1">
    <location>
        <begin position="45"/>
        <end position="62"/>
    </location>
</feature>